<name>A0A8S0V926_OLEEU</name>
<reference evidence="1 2" key="1">
    <citation type="submission" date="2019-12" db="EMBL/GenBank/DDBJ databases">
        <authorList>
            <person name="Alioto T."/>
            <person name="Alioto T."/>
            <person name="Gomez Garrido J."/>
        </authorList>
    </citation>
    <scope>NUCLEOTIDE SEQUENCE [LARGE SCALE GENOMIC DNA]</scope>
</reference>
<evidence type="ECO:0000313" key="1">
    <source>
        <dbReference type="EMBL" id="CAA3026712.1"/>
    </source>
</evidence>
<comment type="caution">
    <text evidence="1">The sequence shown here is derived from an EMBL/GenBank/DDBJ whole genome shotgun (WGS) entry which is preliminary data.</text>
</comment>
<evidence type="ECO:0000313" key="2">
    <source>
        <dbReference type="Proteomes" id="UP000594638"/>
    </source>
</evidence>
<sequence>MGTDYRLLFELFRCTGIKYELDNRGSIKVSEWWWDQKLRTQSTGSSKTTTTEKSTTLTANSLEQVKTRRSML</sequence>
<keyword evidence="2" id="KW-1185">Reference proteome</keyword>
<dbReference type="Gramene" id="OE9A012032T1">
    <property type="protein sequence ID" value="OE9A012032C1"/>
    <property type="gene ID" value="OE9A012032"/>
</dbReference>
<organism evidence="1 2">
    <name type="scientific">Olea europaea subsp. europaea</name>
    <dbReference type="NCBI Taxonomy" id="158383"/>
    <lineage>
        <taxon>Eukaryota</taxon>
        <taxon>Viridiplantae</taxon>
        <taxon>Streptophyta</taxon>
        <taxon>Embryophyta</taxon>
        <taxon>Tracheophyta</taxon>
        <taxon>Spermatophyta</taxon>
        <taxon>Magnoliopsida</taxon>
        <taxon>eudicotyledons</taxon>
        <taxon>Gunneridae</taxon>
        <taxon>Pentapetalae</taxon>
        <taxon>asterids</taxon>
        <taxon>lamiids</taxon>
        <taxon>Lamiales</taxon>
        <taxon>Oleaceae</taxon>
        <taxon>Oleeae</taxon>
        <taxon>Olea</taxon>
    </lineage>
</organism>
<dbReference type="AlphaFoldDB" id="A0A8S0V926"/>
<protein>
    <submittedName>
        <fullName evidence="1">Uncharacterized protein</fullName>
    </submittedName>
</protein>
<accession>A0A8S0V926</accession>
<dbReference type="Proteomes" id="UP000594638">
    <property type="component" value="Unassembled WGS sequence"/>
</dbReference>
<proteinExistence type="predicted"/>
<gene>
    <name evidence="1" type="ORF">OLEA9_A012032</name>
</gene>
<dbReference type="EMBL" id="CACTIH010009174">
    <property type="protein sequence ID" value="CAA3026712.1"/>
    <property type="molecule type" value="Genomic_DNA"/>
</dbReference>